<evidence type="ECO:0000259" key="6">
    <source>
        <dbReference type="Pfam" id="PF14905"/>
    </source>
</evidence>
<dbReference type="Proteomes" id="UP001319200">
    <property type="component" value="Unassembled WGS sequence"/>
</dbReference>
<dbReference type="AlphaFoldDB" id="A0AAP2DIE5"/>
<dbReference type="GO" id="GO:0009279">
    <property type="term" value="C:cell outer membrane"/>
    <property type="evidence" value="ECO:0007669"/>
    <property type="project" value="UniProtKB-SubCell"/>
</dbReference>
<gene>
    <name evidence="7" type="ORF">KK083_01810</name>
</gene>
<sequence>MNHRICKTLPYFNVIILVFTLLSLQQVAAQSDNKATLKGQVLDSLSATPLGFASIRVFSAAEKKLVNGNITSEAGAFSITLPFGHYYSEVEFMGYGAYTSSSFILSAATPEHDLGIIRLSANTSTLKEVTVEAQKSMMQLSLDKKIFNVGQDLANTGGSATDVLMNVPSVSVDPEGNIKLRGSDNVRILIDGKPSGLVSFKGGSGLQQLQASMIERVEVITNPSARYEAEGMAGIINIVLKKERNQGFNGSFELITGTPTNFGGAANLNYRHKKVNFFINYGIAYRVTPGTGKLYQEVNGEDSLFILKQSNKNSITGFNNNIRGGLDFYFTETSILTGSYLFRRSDVNRITDIRYEDYLNDPGNLRSYTLRRQDEDETEPNSEYSLIYKKSFGEKDHDLIAEVKFLDNWESSDQLFTQNRFANDGTEAGTVQTSLNDEFEKTWLFQLDYIQPIGKEGKFETGVRSSFRDMVNDYVVSERNASGEYVPMAGLDNVFVYNENIHAVYGILGNKQKKISYQAGLRAEWTDVKTTLRETNEVNPRKYTNLFPSGHFTVDLPRENAVQLSYSRRVRRPFYNDLSPFMTFSDSRNFFSGNPDLNPEFSNVFEVGHLKYFEKGSLSSSVYYRSTDGKIDRIRTVNDQGNSVTITENLKSENAYGIELTGDYSPARWWKLDLNINFFHADIDGSNIIETYKATTYSWFARQTSRFTLPGNFDIQLRANYEAPQKTAQGRRKSLYFTDFSTSKDILKGRGTLYFSVLDIFNSRRMRTITRGENFYTDSNFLQRRRQINFTMTYRIRQAKVAKKMEE</sequence>
<dbReference type="Gene3D" id="2.170.130.10">
    <property type="entry name" value="TonB-dependent receptor, plug domain"/>
    <property type="match status" value="1"/>
</dbReference>
<evidence type="ECO:0000259" key="5">
    <source>
        <dbReference type="Pfam" id="PF07715"/>
    </source>
</evidence>
<comment type="subcellular location">
    <subcellularLocation>
        <location evidence="1">Cell outer membrane</location>
    </subcellularLocation>
</comment>
<protein>
    <submittedName>
        <fullName evidence="7">TonB-dependent receptor</fullName>
    </submittedName>
</protein>
<dbReference type="InterPro" id="IPR008969">
    <property type="entry name" value="CarboxyPept-like_regulatory"/>
</dbReference>
<evidence type="ECO:0000313" key="8">
    <source>
        <dbReference type="Proteomes" id="UP001319200"/>
    </source>
</evidence>
<keyword evidence="2" id="KW-0472">Membrane</keyword>
<keyword evidence="3" id="KW-0998">Cell outer membrane</keyword>
<feature type="domain" description="Outer membrane protein beta-barrel" evidence="6">
    <location>
        <begin position="391"/>
        <end position="794"/>
    </location>
</feature>
<evidence type="ECO:0000313" key="7">
    <source>
        <dbReference type="EMBL" id="MBT1695592.1"/>
    </source>
</evidence>
<feature type="signal peptide" evidence="4">
    <location>
        <begin position="1"/>
        <end position="28"/>
    </location>
</feature>
<dbReference type="Pfam" id="PF14905">
    <property type="entry name" value="OMP_b-brl_3"/>
    <property type="match status" value="1"/>
</dbReference>
<dbReference type="EMBL" id="JAHESF010000002">
    <property type="protein sequence ID" value="MBT1695592.1"/>
    <property type="molecule type" value="Genomic_DNA"/>
</dbReference>
<comment type="caution">
    <text evidence="7">The sequence shown here is derived from an EMBL/GenBank/DDBJ whole genome shotgun (WGS) entry which is preliminary data.</text>
</comment>
<dbReference type="Gene3D" id="2.40.170.20">
    <property type="entry name" value="TonB-dependent receptor, beta-barrel domain"/>
    <property type="match status" value="1"/>
</dbReference>
<dbReference type="InterPro" id="IPR036942">
    <property type="entry name" value="Beta-barrel_TonB_sf"/>
</dbReference>
<organism evidence="7 8">
    <name type="scientific">Chryseosolibacter histidini</name>
    <dbReference type="NCBI Taxonomy" id="2782349"/>
    <lineage>
        <taxon>Bacteria</taxon>
        <taxon>Pseudomonadati</taxon>
        <taxon>Bacteroidota</taxon>
        <taxon>Cytophagia</taxon>
        <taxon>Cytophagales</taxon>
        <taxon>Chryseotaleaceae</taxon>
        <taxon>Chryseosolibacter</taxon>
    </lineage>
</organism>
<name>A0AAP2DIE5_9BACT</name>
<reference evidence="7 8" key="1">
    <citation type="submission" date="2021-05" db="EMBL/GenBank/DDBJ databases">
        <title>A Polyphasic approach of four new species of the genus Ohtaekwangia: Ohtaekwangia histidinii sp. nov., Ohtaekwangia cretensis sp. nov., Ohtaekwangia indiensis sp. nov., Ohtaekwangia reichenbachii sp. nov. from diverse environment.</title>
        <authorList>
            <person name="Octaviana S."/>
        </authorList>
    </citation>
    <scope>NUCLEOTIDE SEQUENCE [LARGE SCALE GENOMIC DNA]</scope>
    <source>
        <strain evidence="7 8">PWU4</strain>
    </source>
</reference>
<evidence type="ECO:0000256" key="4">
    <source>
        <dbReference type="SAM" id="SignalP"/>
    </source>
</evidence>
<evidence type="ECO:0000256" key="2">
    <source>
        <dbReference type="ARBA" id="ARBA00023136"/>
    </source>
</evidence>
<dbReference type="InterPro" id="IPR012910">
    <property type="entry name" value="Plug_dom"/>
</dbReference>
<proteinExistence type="predicted"/>
<evidence type="ECO:0000256" key="1">
    <source>
        <dbReference type="ARBA" id="ARBA00004442"/>
    </source>
</evidence>
<evidence type="ECO:0000256" key="3">
    <source>
        <dbReference type="ARBA" id="ARBA00023237"/>
    </source>
</evidence>
<feature type="domain" description="TonB-dependent receptor plug" evidence="5">
    <location>
        <begin position="157"/>
        <end position="235"/>
    </location>
</feature>
<keyword evidence="7" id="KW-0675">Receptor</keyword>
<keyword evidence="4" id="KW-0732">Signal</keyword>
<dbReference type="PANTHER" id="PTHR40980:SF4">
    <property type="entry name" value="TONB-DEPENDENT RECEPTOR-LIKE BETA-BARREL DOMAIN-CONTAINING PROTEIN"/>
    <property type="match status" value="1"/>
</dbReference>
<feature type="chain" id="PRO_5042819808" evidence="4">
    <location>
        <begin position="29"/>
        <end position="807"/>
    </location>
</feature>
<dbReference type="SUPFAM" id="SSF49464">
    <property type="entry name" value="Carboxypeptidase regulatory domain-like"/>
    <property type="match status" value="1"/>
</dbReference>
<dbReference type="PANTHER" id="PTHR40980">
    <property type="entry name" value="PLUG DOMAIN-CONTAINING PROTEIN"/>
    <property type="match status" value="1"/>
</dbReference>
<keyword evidence="8" id="KW-1185">Reference proteome</keyword>
<dbReference type="RefSeq" id="WP_254160074.1">
    <property type="nucleotide sequence ID" value="NZ_JAHESF010000002.1"/>
</dbReference>
<dbReference type="InterPro" id="IPR041700">
    <property type="entry name" value="OMP_b-brl_3"/>
</dbReference>
<accession>A0AAP2DIE5</accession>
<dbReference type="Pfam" id="PF07715">
    <property type="entry name" value="Plug"/>
    <property type="match status" value="1"/>
</dbReference>
<dbReference type="SUPFAM" id="SSF56935">
    <property type="entry name" value="Porins"/>
    <property type="match status" value="1"/>
</dbReference>
<dbReference type="InterPro" id="IPR037066">
    <property type="entry name" value="Plug_dom_sf"/>
</dbReference>